<evidence type="ECO:0000256" key="10">
    <source>
        <dbReference type="ARBA" id="ARBA00022840"/>
    </source>
</evidence>
<evidence type="ECO:0000256" key="11">
    <source>
        <dbReference type="ARBA" id="ARBA00022989"/>
    </source>
</evidence>
<keyword evidence="11" id="KW-1133">Transmembrane helix</keyword>
<keyword evidence="8" id="KW-0547">Nucleotide-binding</keyword>
<dbReference type="Proteomes" id="UP000282597">
    <property type="component" value="Chromosome"/>
</dbReference>
<evidence type="ECO:0000256" key="13">
    <source>
        <dbReference type="ARBA" id="ARBA00023136"/>
    </source>
</evidence>
<dbReference type="GO" id="GO:0005524">
    <property type="term" value="F:ATP binding"/>
    <property type="evidence" value="ECO:0007669"/>
    <property type="project" value="UniProtKB-KW"/>
</dbReference>
<dbReference type="InterPro" id="IPR001789">
    <property type="entry name" value="Sig_transdc_resp-reg_receiver"/>
</dbReference>
<dbReference type="CDD" id="cd16922">
    <property type="entry name" value="HATPase_EvgS-ArcB-TorS-like"/>
    <property type="match status" value="1"/>
</dbReference>
<dbReference type="InterPro" id="IPR005467">
    <property type="entry name" value="His_kinase_dom"/>
</dbReference>
<evidence type="ECO:0000256" key="4">
    <source>
        <dbReference type="ARBA" id="ARBA00022475"/>
    </source>
</evidence>
<evidence type="ECO:0000256" key="2">
    <source>
        <dbReference type="ARBA" id="ARBA00004651"/>
    </source>
</evidence>
<evidence type="ECO:0000313" key="14">
    <source>
        <dbReference type="EMBL" id="BBE08768.1"/>
    </source>
</evidence>
<dbReference type="InterPro" id="IPR003594">
    <property type="entry name" value="HATPase_dom"/>
</dbReference>
<proteinExistence type="predicted"/>
<keyword evidence="4" id="KW-1003">Cell membrane</keyword>
<dbReference type="SMART" id="SM00388">
    <property type="entry name" value="HisKA"/>
    <property type="match status" value="1"/>
</dbReference>
<dbReference type="AlphaFoldDB" id="A0A2Z6ETQ5"/>
<dbReference type="SUPFAM" id="SSF55874">
    <property type="entry name" value="ATPase domain of HSP90 chaperone/DNA topoisomerase II/histidine kinase"/>
    <property type="match status" value="1"/>
</dbReference>
<dbReference type="SMART" id="SM00304">
    <property type="entry name" value="HAMP"/>
    <property type="match status" value="1"/>
</dbReference>
<dbReference type="PROSITE" id="PS50110">
    <property type="entry name" value="RESPONSE_REGULATORY"/>
    <property type="match status" value="1"/>
</dbReference>
<keyword evidence="15" id="KW-1185">Reference proteome</keyword>
<dbReference type="SMART" id="SM00387">
    <property type="entry name" value="HATPase_c"/>
    <property type="match status" value="1"/>
</dbReference>
<dbReference type="InterPro" id="IPR003661">
    <property type="entry name" value="HisK_dim/P_dom"/>
</dbReference>
<organism evidence="14 15">
    <name type="scientific">Mycoavidus cysteinexigens</name>
    <dbReference type="NCBI Taxonomy" id="1553431"/>
    <lineage>
        <taxon>Bacteria</taxon>
        <taxon>Pseudomonadati</taxon>
        <taxon>Pseudomonadota</taxon>
        <taxon>Betaproteobacteria</taxon>
        <taxon>Burkholderiales</taxon>
        <taxon>Burkholderiaceae</taxon>
        <taxon>Mycoavidus</taxon>
    </lineage>
</organism>
<dbReference type="Pfam" id="PF00072">
    <property type="entry name" value="Response_reg"/>
    <property type="match status" value="1"/>
</dbReference>
<evidence type="ECO:0000256" key="9">
    <source>
        <dbReference type="ARBA" id="ARBA00022777"/>
    </source>
</evidence>
<keyword evidence="9" id="KW-0418">Kinase</keyword>
<dbReference type="CDD" id="cd17546">
    <property type="entry name" value="REC_hyHK_CKI1_RcsC-like"/>
    <property type="match status" value="1"/>
</dbReference>
<dbReference type="Gene3D" id="1.10.287.130">
    <property type="match status" value="1"/>
</dbReference>
<dbReference type="EMBL" id="AP018150">
    <property type="protein sequence ID" value="BBE08768.1"/>
    <property type="molecule type" value="Genomic_DNA"/>
</dbReference>
<dbReference type="EC" id="2.7.13.3" evidence="3"/>
<dbReference type="InterPro" id="IPR036097">
    <property type="entry name" value="HisK_dim/P_sf"/>
</dbReference>
<comment type="subcellular location">
    <subcellularLocation>
        <location evidence="2">Cell membrane</location>
        <topology evidence="2">Multi-pass membrane protein</topology>
    </subcellularLocation>
</comment>
<dbReference type="GO" id="GO:0000155">
    <property type="term" value="F:phosphorelay sensor kinase activity"/>
    <property type="evidence" value="ECO:0007669"/>
    <property type="project" value="InterPro"/>
</dbReference>
<dbReference type="GO" id="GO:0005886">
    <property type="term" value="C:plasma membrane"/>
    <property type="evidence" value="ECO:0007669"/>
    <property type="project" value="UniProtKB-SubCell"/>
</dbReference>
<accession>A0A2Z6ETQ5</accession>
<dbReference type="SUPFAM" id="SSF52172">
    <property type="entry name" value="CheY-like"/>
    <property type="match status" value="1"/>
</dbReference>
<dbReference type="Pfam" id="PF00512">
    <property type="entry name" value="HisKA"/>
    <property type="match status" value="1"/>
</dbReference>
<dbReference type="InterPro" id="IPR011006">
    <property type="entry name" value="CheY-like_superfamily"/>
</dbReference>
<dbReference type="InterPro" id="IPR036641">
    <property type="entry name" value="HPT_dom_sf"/>
</dbReference>
<dbReference type="InterPro" id="IPR008207">
    <property type="entry name" value="Sig_transdc_His_kin_Hpt_dom"/>
</dbReference>
<dbReference type="PRINTS" id="PR00344">
    <property type="entry name" value="BCTRLSENSOR"/>
</dbReference>
<keyword evidence="7" id="KW-0812">Transmembrane</keyword>
<sequence length="927" mass="103475">MVLFWLLVAGVNFYYLYTKARYHLNQKMTARLEFMTQQVNQRFGYAERQVRGLAWAWHAVYPSTNLPSYPRDLRRAVFVPFEQVTIDRVLARQASIVMEHYGRVDEIYDDLQVADSVEMFLLVPDQGVVFFQPQAQTLSAEDSHHRVKVLASLQNMPFTKPVHWSPLFQDACGSLYVAALARDPDTGVIAGQILRMGALGAFLTAKTEEFGSLKFALQDEGRTLLWSNIEPHDVGALSDVFLAATSMLGSLDSACTHPIRIHNFFVAYTPLSGPSLQLLVAYPAKYLINKTFALVASTVPWALLVQLLLSIIVFVILQLYLGRPLRKIVTVLDTQQATDPLRRLPEGRTDELGRIAKAYNVLIQKLSAYYRTLEDKVLARTHELEEARQLAEQVSHRKSEHIASISHEIRTPLNGIVGAISLLERSSLSPQQQDLTAIARKSSGYLLNIVNDLLDFSRIEAGQLKLSFALAPIFPMLDQVMLTVNLKAQEKRLVLRTWVASDVPQQMMLDDIRVRQILINLLGNAVKFTQQGHIHLHVWRQADQLLMAVEDTGAGIPDEHRQTIFQPFIQVRPYDNGNGLGLAIASQIVGLMGGEILLDSQAGMGSRFTLRLPLREPSPPLEPFNARLVAAEPLHRQLRAWGIEPQIGANPLLDGPELVYLPDKLRRKVTAALRGETLDNERVVTTVCPWSLKVLVVDDMPINRGIVGKMLQELGQHIETAASGHEALQLGRQQVFDLVFLDMRMPEMDGLETTEHWRNPHGGILDQNTPIIALTANALPGESERVKAAGMNGYLAKPVSLEQLAAALNYAASQQLVHGIELRPNQQLQKPLLNLADDALRDQLYATLTALQQQLDAAWRAHQRDLLLDVLHTLKGCAGQSGIDLVFKATEQQETQIHQGNWPSDQAIKDLGRLISQAIASLPRAVQ</sequence>
<dbReference type="NCBIfam" id="NF011874">
    <property type="entry name" value="PRK15347.1"/>
    <property type="match status" value="1"/>
</dbReference>
<dbReference type="SUPFAM" id="SSF47226">
    <property type="entry name" value="Histidine-containing phosphotransfer domain, HPT domain"/>
    <property type="match status" value="1"/>
</dbReference>
<evidence type="ECO:0000256" key="5">
    <source>
        <dbReference type="ARBA" id="ARBA00022553"/>
    </source>
</evidence>
<dbReference type="InterPro" id="IPR004358">
    <property type="entry name" value="Sig_transdc_His_kin-like_C"/>
</dbReference>
<evidence type="ECO:0000313" key="15">
    <source>
        <dbReference type="Proteomes" id="UP000282597"/>
    </source>
</evidence>
<evidence type="ECO:0000256" key="6">
    <source>
        <dbReference type="ARBA" id="ARBA00022679"/>
    </source>
</evidence>
<dbReference type="KEGG" id="mcys:MCB1EB_0607"/>
<evidence type="ECO:0000256" key="7">
    <source>
        <dbReference type="ARBA" id="ARBA00022692"/>
    </source>
</evidence>
<dbReference type="PANTHER" id="PTHR45339">
    <property type="entry name" value="HYBRID SIGNAL TRANSDUCTION HISTIDINE KINASE J"/>
    <property type="match status" value="1"/>
</dbReference>
<dbReference type="Pfam" id="PF01627">
    <property type="entry name" value="Hpt"/>
    <property type="match status" value="1"/>
</dbReference>
<gene>
    <name evidence="14" type="ORF">MCB1EB_0607</name>
</gene>
<evidence type="ECO:0000256" key="12">
    <source>
        <dbReference type="ARBA" id="ARBA00023012"/>
    </source>
</evidence>
<keyword evidence="10" id="KW-0067">ATP-binding</keyword>
<comment type="catalytic activity">
    <reaction evidence="1">
        <text>ATP + protein L-histidine = ADP + protein N-phospho-L-histidine.</text>
        <dbReference type="EC" id="2.7.13.3"/>
    </reaction>
</comment>
<dbReference type="Gene3D" id="3.40.50.2300">
    <property type="match status" value="1"/>
</dbReference>
<evidence type="ECO:0000256" key="8">
    <source>
        <dbReference type="ARBA" id="ARBA00022741"/>
    </source>
</evidence>
<dbReference type="PANTHER" id="PTHR45339:SF1">
    <property type="entry name" value="HYBRID SIGNAL TRANSDUCTION HISTIDINE KINASE J"/>
    <property type="match status" value="1"/>
</dbReference>
<reference evidence="14 15" key="1">
    <citation type="journal article" date="2018" name="Microbes Environ.">
        <title>Comparative Genomic Insights into Endofungal Lifestyles of Two Bacterial Endosymbionts, Mycoavidus cysteinexigens and Burkholderia rhizoxinica.</title>
        <authorList>
            <person name="Sharmin D."/>
            <person name="Guo Y."/>
            <person name="Nishizawa T."/>
            <person name="Ohshima S."/>
            <person name="Sato Y."/>
            <person name="Takashima Y."/>
            <person name="Narisawa K."/>
            <person name="Ohta H."/>
        </authorList>
    </citation>
    <scope>NUCLEOTIDE SEQUENCE [LARGE SCALE GENOMIC DNA]</scope>
    <source>
        <strain evidence="14 15">B1-EB</strain>
    </source>
</reference>
<keyword evidence="12" id="KW-0902">Two-component regulatory system</keyword>
<keyword evidence="5" id="KW-0597">Phosphoprotein</keyword>
<dbReference type="Gene3D" id="3.30.565.10">
    <property type="entry name" value="Histidine kinase-like ATPase, C-terminal domain"/>
    <property type="match status" value="1"/>
</dbReference>
<dbReference type="Gene3D" id="1.20.120.160">
    <property type="entry name" value="HPT domain"/>
    <property type="match status" value="1"/>
</dbReference>
<keyword evidence="6" id="KW-0808">Transferase</keyword>
<name>A0A2Z6ETQ5_9BURK</name>
<dbReference type="Pfam" id="PF02518">
    <property type="entry name" value="HATPase_c"/>
    <property type="match status" value="1"/>
</dbReference>
<dbReference type="Gene3D" id="6.10.340.10">
    <property type="match status" value="1"/>
</dbReference>
<dbReference type="CDD" id="cd06225">
    <property type="entry name" value="HAMP"/>
    <property type="match status" value="1"/>
</dbReference>
<dbReference type="PROSITE" id="PS50109">
    <property type="entry name" value="HIS_KIN"/>
    <property type="match status" value="1"/>
</dbReference>
<protein>
    <recommendedName>
        <fullName evidence="3">histidine kinase</fullName>
        <ecNumber evidence="3">2.7.13.3</ecNumber>
    </recommendedName>
</protein>
<dbReference type="SMART" id="SM00448">
    <property type="entry name" value="REC"/>
    <property type="match status" value="1"/>
</dbReference>
<dbReference type="SUPFAM" id="SSF47384">
    <property type="entry name" value="Homodimeric domain of signal transducing histidine kinase"/>
    <property type="match status" value="1"/>
</dbReference>
<evidence type="ECO:0000256" key="1">
    <source>
        <dbReference type="ARBA" id="ARBA00000085"/>
    </source>
</evidence>
<dbReference type="InterPro" id="IPR003660">
    <property type="entry name" value="HAMP_dom"/>
</dbReference>
<dbReference type="CDD" id="cd00082">
    <property type="entry name" value="HisKA"/>
    <property type="match status" value="1"/>
</dbReference>
<evidence type="ECO:0000256" key="3">
    <source>
        <dbReference type="ARBA" id="ARBA00012438"/>
    </source>
</evidence>
<keyword evidence="13" id="KW-0472">Membrane</keyword>
<dbReference type="InterPro" id="IPR036890">
    <property type="entry name" value="HATPase_C_sf"/>
</dbReference>
<dbReference type="PROSITE" id="PS50885">
    <property type="entry name" value="HAMP"/>
    <property type="match status" value="1"/>
</dbReference>